<evidence type="ECO:0000313" key="1">
    <source>
        <dbReference type="EMBL" id="EKM32337.1"/>
    </source>
</evidence>
<feature type="non-terminal residue" evidence="1">
    <location>
        <position position="12"/>
    </location>
</feature>
<dbReference type="Proteomes" id="UP000008367">
    <property type="component" value="Unassembled WGS sequence"/>
</dbReference>
<comment type="caution">
    <text evidence="1">The sequence shown here is derived from an EMBL/GenBank/DDBJ whole genome shotgun (WGS) entry which is preliminary data.</text>
</comment>
<organism evidence="1 2">
    <name type="scientific">Vibrio harveyi</name>
    <name type="common">Beneckea harveyi</name>
    <dbReference type="NCBI Taxonomy" id="669"/>
    <lineage>
        <taxon>Bacteria</taxon>
        <taxon>Pseudomonadati</taxon>
        <taxon>Pseudomonadota</taxon>
        <taxon>Gammaproteobacteria</taxon>
        <taxon>Vibrionales</taxon>
        <taxon>Vibrionaceae</taxon>
        <taxon>Vibrio</taxon>
    </lineage>
</organism>
<evidence type="ECO:0000313" key="2">
    <source>
        <dbReference type="Proteomes" id="UP000008367"/>
    </source>
</evidence>
<name>A0A454D120_VIBHA</name>
<reference evidence="1 2" key="1">
    <citation type="submission" date="2012-10" db="EMBL/GenBank/DDBJ databases">
        <title>Genome sequence of Vibrio Cholerae HENC-02.</title>
        <authorList>
            <person name="Eppinger M."/>
            <person name="Hasan N.A."/>
            <person name="Sengamalay N."/>
            <person name="Hine E."/>
            <person name="Su Q."/>
            <person name="Daugherty S.C."/>
            <person name="Young S."/>
            <person name="Sadzewicz L."/>
            <person name="Tallon L."/>
            <person name="Cebula T.A."/>
            <person name="Ravel J."/>
            <person name="Colwell R.R."/>
        </authorList>
    </citation>
    <scope>NUCLEOTIDE SEQUENCE [LARGE SCALE GENOMIC DNA]</scope>
    <source>
        <strain evidence="1 2">HENC-02</strain>
    </source>
</reference>
<dbReference type="EMBL" id="AJSR01000778">
    <property type="protein sequence ID" value="EKM32337.1"/>
    <property type="molecule type" value="Genomic_DNA"/>
</dbReference>
<gene>
    <name evidence="1" type="ORF">VCHENC02_2098A</name>
</gene>
<protein>
    <submittedName>
        <fullName evidence="1">Uncharacterized protein</fullName>
    </submittedName>
</protein>
<proteinExistence type="predicted"/>
<sequence length="12" mass="1287">MLNIAPVFLVIG</sequence>
<accession>A0A454D120</accession>